<dbReference type="PaxDb" id="67767-A0A0J7JY74"/>
<dbReference type="EMBL" id="LBMM01021893">
    <property type="protein sequence ID" value="KMQ82989.1"/>
    <property type="molecule type" value="Genomic_DNA"/>
</dbReference>
<evidence type="ECO:0000313" key="2">
    <source>
        <dbReference type="EMBL" id="KMQ82989.1"/>
    </source>
</evidence>
<organism evidence="2 3">
    <name type="scientific">Lasius niger</name>
    <name type="common">Black garden ant</name>
    <dbReference type="NCBI Taxonomy" id="67767"/>
    <lineage>
        <taxon>Eukaryota</taxon>
        <taxon>Metazoa</taxon>
        <taxon>Ecdysozoa</taxon>
        <taxon>Arthropoda</taxon>
        <taxon>Hexapoda</taxon>
        <taxon>Insecta</taxon>
        <taxon>Pterygota</taxon>
        <taxon>Neoptera</taxon>
        <taxon>Endopterygota</taxon>
        <taxon>Hymenoptera</taxon>
        <taxon>Apocrita</taxon>
        <taxon>Aculeata</taxon>
        <taxon>Formicoidea</taxon>
        <taxon>Formicidae</taxon>
        <taxon>Formicinae</taxon>
        <taxon>Lasius</taxon>
        <taxon>Lasius</taxon>
    </lineage>
</organism>
<dbReference type="Proteomes" id="UP000036403">
    <property type="component" value="Unassembled WGS sequence"/>
</dbReference>
<keyword evidence="3" id="KW-1185">Reference proteome</keyword>
<dbReference type="InterPro" id="IPR049012">
    <property type="entry name" value="Mutator_transp_dom"/>
</dbReference>
<dbReference type="AlphaFoldDB" id="A0A0J7JY74"/>
<dbReference type="OrthoDB" id="7546387at2759"/>
<accession>A0A0J7JY74</accession>
<feature type="domain" description="Mutator-like transposase" evidence="1">
    <location>
        <begin position="75"/>
        <end position="136"/>
    </location>
</feature>
<proteinExistence type="predicted"/>
<protein>
    <recommendedName>
        <fullName evidence="1">Mutator-like transposase domain-containing protein</fullName>
    </recommendedName>
</protein>
<dbReference type="Pfam" id="PF20700">
    <property type="entry name" value="Mutator"/>
    <property type="match status" value="1"/>
</dbReference>
<evidence type="ECO:0000259" key="1">
    <source>
        <dbReference type="Pfam" id="PF20700"/>
    </source>
</evidence>
<gene>
    <name evidence="2" type="ORF">RF55_21247</name>
</gene>
<reference evidence="2 3" key="1">
    <citation type="submission" date="2015-04" db="EMBL/GenBank/DDBJ databases">
        <title>Lasius niger genome sequencing.</title>
        <authorList>
            <person name="Konorov E.A."/>
            <person name="Nikitin M.A."/>
            <person name="Kirill M.V."/>
            <person name="Chang P."/>
        </authorList>
    </citation>
    <scope>NUCLEOTIDE SEQUENCE [LARGE SCALE GENOMIC DNA]</scope>
    <source>
        <tissue evidence="2">Whole</tissue>
    </source>
</reference>
<name>A0A0J7JY74_LASNI</name>
<evidence type="ECO:0000313" key="3">
    <source>
        <dbReference type="Proteomes" id="UP000036403"/>
    </source>
</evidence>
<sequence length="140" mass="16213">MKGTSNESINIQKSVESLPDTMDSKVSTKTMQYLESASNTGMCYKNVELCKDNNNFVVENGLLDTNRSQESMPEGRRIVDISFMWNEIHRTFDNHAQGIECQFKDWKLINSHCRGLKTQLFFKCQMCNYEANIWSEPIEP</sequence>
<comment type="caution">
    <text evidence="2">The sequence shown here is derived from an EMBL/GenBank/DDBJ whole genome shotgun (WGS) entry which is preliminary data.</text>
</comment>